<feature type="domain" description="Carrier" evidence="9">
    <location>
        <begin position="2384"/>
        <end position="2461"/>
    </location>
</feature>
<dbReference type="SUPFAM" id="SSF47336">
    <property type="entry name" value="ACP-like"/>
    <property type="match status" value="1"/>
</dbReference>
<organism evidence="12 13">
    <name type="scientific">Amylocarpus encephaloides</name>
    <dbReference type="NCBI Taxonomy" id="45428"/>
    <lineage>
        <taxon>Eukaryota</taxon>
        <taxon>Fungi</taxon>
        <taxon>Dikarya</taxon>
        <taxon>Ascomycota</taxon>
        <taxon>Pezizomycotina</taxon>
        <taxon>Leotiomycetes</taxon>
        <taxon>Helotiales</taxon>
        <taxon>Helotiales incertae sedis</taxon>
        <taxon>Amylocarpus</taxon>
    </lineage>
</organism>
<dbReference type="InterPro" id="IPR057326">
    <property type="entry name" value="KR_dom"/>
</dbReference>
<evidence type="ECO:0000256" key="2">
    <source>
        <dbReference type="ARBA" id="ARBA00022553"/>
    </source>
</evidence>
<protein>
    <submittedName>
        <fullName evidence="12">Reducing type I polyketide synthase 11</fullName>
    </submittedName>
</protein>
<feature type="region of interest" description="N-terminal hotdog fold" evidence="7">
    <location>
        <begin position="949"/>
        <end position="1083"/>
    </location>
</feature>
<dbReference type="GO" id="GO:0016874">
    <property type="term" value="F:ligase activity"/>
    <property type="evidence" value="ECO:0007669"/>
    <property type="project" value="UniProtKB-KW"/>
</dbReference>
<evidence type="ECO:0000256" key="3">
    <source>
        <dbReference type="ARBA" id="ARBA00022598"/>
    </source>
</evidence>
<dbReference type="InterPro" id="IPR049551">
    <property type="entry name" value="PKS_DH_C"/>
</dbReference>
<evidence type="ECO:0000313" key="13">
    <source>
        <dbReference type="Proteomes" id="UP000824998"/>
    </source>
</evidence>
<dbReference type="GO" id="GO:0004315">
    <property type="term" value="F:3-oxoacyl-[acyl-carrier-protein] synthase activity"/>
    <property type="evidence" value="ECO:0007669"/>
    <property type="project" value="InterPro"/>
</dbReference>
<feature type="domain" description="Ketosynthase family 3 (KS3)" evidence="10">
    <location>
        <begin position="8"/>
        <end position="446"/>
    </location>
</feature>
<dbReference type="InterPro" id="IPR050091">
    <property type="entry name" value="PKS_NRPS_Biosynth_Enz"/>
</dbReference>
<dbReference type="Gene3D" id="3.40.50.720">
    <property type="entry name" value="NAD(P)-binding Rossmann-like Domain"/>
    <property type="match status" value="1"/>
</dbReference>
<keyword evidence="3" id="KW-0436">Ligase</keyword>
<dbReference type="SMART" id="SM00826">
    <property type="entry name" value="PKS_DH"/>
    <property type="match status" value="1"/>
</dbReference>
<dbReference type="SUPFAM" id="SSF52151">
    <property type="entry name" value="FabD/lysophospholipase-like"/>
    <property type="match status" value="1"/>
</dbReference>
<dbReference type="OrthoDB" id="329835at2759"/>
<keyword evidence="5" id="KW-0808">Transferase</keyword>
<dbReference type="Pfam" id="PF14765">
    <property type="entry name" value="PS-DH"/>
    <property type="match status" value="1"/>
</dbReference>
<dbReference type="PANTHER" id="PTHR43775">
    <property type="entry name" value="FATTY ACID SYNTHASE"/>
    <property type="match status" value="1"/>
</dbReference>
<dbReference type="SUPFAM" id="SSF52777">
    <property type="entry name" value="CoA-dependent acyltransferases"/>
    <property type="match status" value="2"/>
</dbReference>
<reference evidence="12" key="1">
    <citation type="journal article" date="2021" name="IMA Fungus">
        <title>Genomic characterization of three marine fungi, including Emericellopsis atlantica sp. nov. with signatures of a generalist lifestyle and marine biomass degradation.</title>
        <authorList>
            <person name="Hagestad O.C."/>
            <person name="Hou L."/>
            <person name="Andersen J.H."/>
            <person name="Hansen E.H."/>
            <person name="Altermark B."/>
            <person name="Li C."/>
            <person name="Kuhnert E."/>
            <person name="Cox R.J."/>
            <person name="Crous P.W."/>
            <person name="Spatafora J.W."/>
            <person name="Lail K."/>
            <person name="Amirebrahimi M."/>
            <person name="Lipzen A."/>
            <person name="Pangilinan J."/>
            <person name="Andreopoulos W."/>
            <person name="Hayes R.D."/>
            <person name="Ng V."/>
            <person name="Grigoriev I.V."/>
            <person name="Jackson S.A."/>
            <person name="Sutton T.D.S."/>
            <person name="Dobson A.D.W."/>
            <person name="Rama T."/>
        </authorList>
    </citation>
    <scope>NUCLEOTIDE SEQUENCE</scope>
    <source>
        <strain evidence="12">TRa018bII</strain>
    </source>
</reference>
<dbReference type="Pfam" id="PF02801">
    <property type="entry name" value="Ketoacyl-synt_C"/>
    <property type="match status" value="1"/>
</dbReference>
<feature type="active site" description="Proton acceptor; for dehydratase activity" evidence="7">
    <location>
        <position position="981"/>
    </location>
</feature>
<feature type="region of interest" description="C-terminal hotdog fold" evidence="7">
    <location>
        <begin position="1098"/>
        <end position="1245"/>
    </location>
</feature>
<evidence type="ECO:0000256" key="8">
    <source>
        <dbReference type="SAM" id="MobiDB-lite"/>
    </source>
</evidence>
<evidence type="ECO:0000259" key="11">
    <source>
        <dbReference type="PROSITE" id="PS52019"/>
    </source>
</evidence>
<dbReference type="InterPro" id="IPR006162">
    <property type="entry name" value="Ppantetheine_attach_site"/>
</dbReference>
<evidence type="ECO:0000259" key="10">
    <source>
        <dbReference type="PROSITE" id="PS52004"/>
    </source>
</evidence>
<dbReference type="PROSITE" id="PS50075">
    <property type="entry name" value="CARRIER"/>
    <property type="match status" value="1"/>
</dbReference>
<evidence type="ECO:0000256" key="7">
    <source>
        <dbReference type="PROSITE-ProRule" id="PRU01363"/>
    </source>
</evidence>
<dbReference type="CDD" id="cd02440">
    <property type="entry name" value="AdoMet_MTases"/>
    <property type="match status" value="1"/>
</dbReference>
<feature type="active site" description="Proton donor; for dehydratase activity" evidence="7">
    <location>
        <position position="1153"/>
    </location>
</feature>
<evidence type="ECO:0000256" key="1">
    <source>
        <dbReference type="ARBA" id="ARBA00022450"/>
    </source>
</evidence>
<dbReference type="Gene3D" id="3.40.50.150">
    <property type="entry name" value="Vaccinia Virus protein VP39"/>
    <property type="match status" value="1"/>
</dbReference>
<dbReference type="InterPro" id="IPR036291">
    <property type="entry name" value="NAD(P)-bd_dom_sf"/>
</dbReference>
<dbReference type="SMART" id="SM00825">
    <property type="entry name" value="PKS_KS"/>
    <property type="match status" value="1"/>
</dbReference>
<dbReference type="FunFam" id="3.40.47.10:FF:000019">
    <property type="entry name" value="Polyketide synthase type I"/>
    <property type="match status" value="1"/>
</dbReference>
<dbReference type="InterPro" id="IPR016039">
    <property type="entry name" value="Thiolase-like"/>
</dbReference>
<evidence type="ECO:0000313" key="12">
    <source>
        <dbReference type="EMBL" id="KAG9237502.1"/>
    </source>
</evidence>
<dbReference type="SUPFAM" id="SSF53901">
    <property type="entry name" value="Thiolase-like"/>
    <property type="match status" value="1"/>
</dbReference>
<dbReference type="SUPFAM" id="SSF55048">
    <property type="entry name" value="Probable ACP-binding domain of malonyl-CoA ACP transacylase"/>
    <property type="match status" value="1"/>
</dbReference>
<dbReference type="InterPro" id="IPR013217">
    <property type="entry name" value="Methyltransf_12"/>
</dbReference>
<dbReference type="InterPro" id="IPR049552">
    <property type="entry name" value="PKS_DH_N"/>
</dbReference>
<dbReference type="Pfam" id="PF08242">
    <property type="entry name" value="Methyltransf_12"/>
    <property type="match status" value="1"/>
</dbReference>
<sequence length="2956" mass="326559">MADSRHQNEPIAIIGSACRFPGPASSTSKLWEFLESPFDVSREIPSSRFNVDSFYYPEGSHHGTSNTKKSYFMEGDHRLFDTAFFQIHPREAETMDPQQRMLLETVYEALESAGLTIEGMQGSETSVFVGGMSYDFRDATAIRDPASTPEYSATGTHASILAARISYFFDWKGPCMSIDTACSSSLVAVHQAVQTLRSGDASVAVAAGSNLILGPEQYVALSNLQMLSPSGKVRMWDSKADGYARGEGFGAVMLKTLSQALKNGDEIECIIRETGIGQDGKTIGITMPSPSAQTSLIRKTYQRARLDLGKASDRPQYFEAHGTGTPAGDPIEAKAIYDSFFDDFQTASEFGTEPLYVGSIKTVIGHLEGAAGIAGLLKASLAVQHGVIPPNLHFDSLNPKINQFYGPVEIPTTRKPWPKTTSGNARRASVNSFGFGGTNAHVIVESYEGASETRSHLRNRHGQITPLTISAKSERSLVARIQSSADYIAKSQEVHIEDLAYTLQSRQTHFSFRRAFSSASRSELLATMNECVQNSSKVPIGFRSQVSSSRLLGVFTGQGAQYAMMGKEILENSAAGRDIIASLDYSLATSPDPPTWTIHQELLASASTSRLSEAALSQPLCTAIQIMLVDLLRLAGVIFSTVVGHSSGEIAAAYAANYISASDAIRIAYYRGLHAKLACGKEGCSGTMMAVGLSFEAATSFCSKEAFSRRISVAASNSPTSCTLSGDSDAIDEAKSDLEEQNTFARRLLVDTAYHSYHMKPCTEEYLNSLAKCEIKVSCKGGDRCQWISSVHESGHVAGLDGLYWIDNMTRPVLFAQAAARAMDYCGPFEAMLEVGPHPALKGPVLETLRGTTKEDGKAGKAPTISYHGTLERKKDSVDALSSSLGFLWEHRCLAGINFSSYRRAWHGSSNQEPRLLKNIPSYKWDHQQIYQRESRLSNRYRTRETAHNDLLGTREPSDSDHEMRWRNLLSLKEIPWLKGHGLQGEIVVPAMWYVVMVLEGAKTLSSLDTIKSIEITDFEIIKAITLQEGSINETIFTLRRSSHDAGGNTIAADLSCASGPLFGSSSLDQVFTGKLLIQLSDTDVEFAPSISLKDIDTSPINAENFYAHLKATGYNYSGIFSTLDTIKKDGYYATATTQRTKCSYLAHPAILDLGLQAILAAYHTLEDGYPSPFLIPRSISRILVNTASCQRFIAHYSKITYNSVITDHSHAGISGDIEIIGDEGELEFQFEGVSWIPLTNLEASSDRKMFSKTVWKPDILSSSLVGVAEYSDQEQHLVAACDRAAWFYYRTLKESVTRDELDASEWHHQRLFAYIDHLLPLFEAGKIPTINPEWSHDAYEEILSLISQHPDSADLQLIQAVGENLPLAVKEKRTMLEFMMEGDKLNRYYQLGLGYQKAYSNLGTMVERISHRYPRMKVLEVGAGTGGATSHALKALNRNFHSYTFTDVSSGFFEKARQRFSEIAKKMLFKTFDLERDPLEQGYEANSYDLVIGSLVVHATKSLSSTLSYARSLLKPGGYLVLVEGSEDTLRSGFMMSGLPGWWVGGEDRKWGPMISPENWEVLLKDTGFSGIDTLVRDSNLPFVNLGEVIVSQAVDEFVDTLRSPLDCYRHLPTSHTTIVGGASHDIDVLCQEISDKIVIDHPGVKSLDSPELADIPSGSSVLCLSELDTPAFKNLTEATHQGLQTIFAKAIHIIFVTRSDGPFAPYSNILLGLVRTLRLEVPHLRIQTLQVEGPSLDAKVISESFLRLVHLSNNTSQGFLWSLEPQIEYSKGVLSIPRIIYDTPLNNRLNSERRLIKSDTDPTTTPIEVAREKSSYSLRTSKISNASDKEAVLVTHSTLHKILVGTSMLYACLGTLVRTKENVVTLSKRNASIIAVSPGEWCKVDDIKTGKECDFITLLSYLAMGRALLAQGPVLVHDSHLVLRNILDRESSLPDPPIPVLFSYSSRIEAQAKSSIHINSSMTRRQIKLALANGRPKTFVDFSKQSLKNFIDGCFPGTSYVAPFSTESQEQLNIAPTKVFPDSFSDLCDKAMSLVDDTSDKISISEVLFPIDACLSPTNSTELRIIDWTIEKSLPAQVRTVTNSFPLLSKNKTYLLVGLTGTMGKSLCEWMIEQGATHVILTSRNPQHDQSWLDKVTHKGATVKMFPLDITCRESLIILQQQMCRDFPSIGGVVNGAMVLRDGSYQAMSFEAMSAVLCPKVDGSRYLDELFLDPSLEFFIMFSSIAWVVGNPGQSSYAAANGFMTALAADRRRRGLAASTMSIGVVAGVGYLARTKEGKEREHARGRNVMTISEDELKTIFAEAIIAGKPESAHGSEIIAGLDGNIDTSVTPKESLSAWLSDPRVSQLIIDKNDELSQQSTAMAVEIVPLKQQLSSATSPSNAIVAIISSFSTKMERMLQLEPGSILDTSPLVDTGVDSLLAVEIRSWFLIELKIDVPILKILSGASIAEISSMVLSKFQEANDEAQAKSTRTLEVTTQVNDSASSTGAIDTPPTEDEGPPVIYREKMSFTQARMWRVSKHTSGVARVNNLSCAYRIEGVMDIPRFEKSFYATIKNYESLRTRFFEEDGSPFQELLLESTVQLQLKEVGSEEHVDEEWERINIYAYNLPSGISMQSSFLTMPGNIHTFICGFHHIVIDTRSIEIFLSDLSNAYQNKLPEPHHNQLTAYANTEHKALATSSWYESRLFWKTQHEGNSTILPLFPFALQPSRQEMKQYALHATRHDLTPSLATSIQTLCQSLKVSPYHLHTGVLQILLHRLLNLTDLCIGSVDANRTEHQYRDVFGPFFNYLPIRFAVDPDMTFQELVLRTRGACYTAQGHAQYPFDAILDDLHIAHMPATHHPLYQAQINYLRHTIEEVPFGPPNENLVLKERNASGVDVSYDFCVSVLETGGRQGGGWGKEEKGGRVLFHVQEDLYGREGLEWLAWTYMRLLEELVKRPDLRVKEVDLEVVPGG</sequence>
<dbReference type="InterPro" id="IPR009081">
    <property type="entry name" value="PP-bd_ACP"/>
</dbReference>
<dbReference type="SUPFAM" id="SSF53335">
    <property type="entry name" value="S-adenosyl-L-methionine-dependent methyltransferases"/>
    <property type="match status" value="1"/>
</dbReference>
<dbReference type="InterPro" id="IPR042104">
    <property type="entry name" value="PKS_dehydratase_sf"/>
</dbReference>
<dbReference type="Proteomes" id="UP000824998">
    <property type="component" value="Unassembled WGS sequence"/>
</dbReference>
<keyword evidence="1" id="KW-0596">Phosphopantetheine</keyword>
<dbReference type="InterPro" id="IPR018201">
    <property type="entry name" value="Ketoacyl_synth_AS"/>
</dbReference>
<dbReference type="GO" id="GO:0006633">
    <property type="term" value="P:fatty acid biosynthetic process"/>
    <property type="evidence" value="ECO:0007669"/>
    <property type="project" value="InterPro"/>
</dbReference>
<dbReference type="SMART" id="SM00827">
    <property type="entry name" value="PKS_AT"/>
    <property type="match status" value="1"/>
</dbReference>
<feature type="region of interest" description="Disordered" evidence="8">
    <location>
        <begin position="2480"/>
        <end position="2502"/>
    </location>
</feature>
<dbReference type="InterPro" id="IPR016036">
    <property type="entry name" value="Malonyl_transacylase_ACP-bd"/>
</dbReference>
<dbReference type="InterPro" id="IPR032821">
    <property type="entry name" value="PKS_assoc"/>
</dbReference>
<dbReference type="InterPro" id="IPR014043">
    <property type="entry name" value="Acyl_transferase_dom"/>
</dbReference>
<dbReference type="Pfam" id="PF00550">
    <property type="entry name" value="PP-binding"/>
    <property type="match status" value="1"/>
</dbReference>
<dbReference type="PROSITE" id="PS52004">
    <property type="entry name" value="KS3_2"/>
    <property type="match status" value="1"/>
</dbReference>
<dbReference type="Pfam" id="PF00109">
    <property type="entry name" value="ketoacyl-synt"/>
    <property type="match status" value="1"/>
</dbReference>
<dbReference type="PROSITE" id="PS52019">
    <property type="entry name" value="PKS_MFAS_DH"/>
    <property type="match status" value="1"/>
</dbReference>
<dbReference type="PROSITE" id="PS00606">
    <property type="entry name" value="KS3_1"/>
    <property type="match status" value="1"/>
</dbReference>
<dbReference type="GO" id="GO:0009403">
    <property type="term" value="P:toxin biosynthetic process"/>
    <property type="evidence" value="ECO:0007669"/>
    <property type="project" value="UniProtKB-ARBA"/>
</dbReference>
<dbReference type="SMART" id="SM00823">
    <property type="entry name" value="PKS_PP"/>
    <property type="match status" value="1"/>
</dbReference>
<dbReference type="InterPro" id="IPR016035">
    <property type="entry name" value="Acyl_Trfase/lysoPLipase"/>
</dbReference>
<dbReference type="GO" id="GO:0004312">
    <property type="term" value="F:fatty acid synthase activity"/>
    <property type="evidence" value="ECO:0007669"/>
    <property type="project" value="TreeGrafter"/>
</dbReference>
<dbReference type="InterPro" id="IPR014030">
    <property type="entry name" value="Ketoacyl_synth_N"/>
</dbReference>
<dbReference type="PANTHER" id="PTHR43775:SF20">
    <property type="entry name" value="HYBRID PKS-NRPS SYNTHETASE APDA"/>
    <property type="match status" value="1"/>
</dbReference>
<dbReference type="Gene3D" id="3.40.47.10">
    <property type="match status" value="1"/>
</dbReference>
<dbReference type="EMBL" id="MU251385">
    <property type="protein sequence ID" value="KAG9237502.1"/>
    <property type="molecule type" value="Genomic_DNA"/>
</dbReference>
<evidence type="ECO:0000259" key="9">
    <source>
        <dbReference type="PROSITE" id="PS50075"/>
    </source>
</evidence>
<dbReference type="InterPro" id="IPR020841">
    <property type="entry name" value="PKS_Beta-ketoAc_synthase_dom"/>
</dbReference>
<keyword evidence="13" id="KW-1185">Reference proteome</keyword>
<dbReference type="InterPro" id="IPR023213">
    <property type="entry name" value="CAT-like_dom_sf"/>
</dbReference>
<dbReference type="InterPro" id="IPR036736">
    <property type="entry name" value="ACP-like_sf"/>
</dbReference>
<evidence type="ECO:0000256" key="4">
    <source>
        <dbReference type="ARBA" id="ARBA00022603"/>
    </source>
</evidence>
<dbReference type="InterPro" id="IPR001227">
    <property type="entry name" value="Ac_transferase_dom_sf"/>
</dbReference>
<dbReference type="Pfam" id="PF16197">
    <property type="entry name" value="KAsynt_C_assoc"/>
    <property type="match status" value="1"/>
</dbReference>
<evidence type="ECO:0000256" key="6">
    <source>
        <dbReference type="ARBA" id="ARBA00023268"/>
    </source>
</evidence>
<dbReference type="SMART" id="SM00822">
    <property type="entry name" value="PKS_KR"/>
    <property type="match status" value="1"/>
</dbReference>
<dbReference type="Gene3D" id="3.30.559.10">
    <property type="entry name" value="Chloramphenicol acetyltransferase-like domain"/>
    <property type="match status" value="1"/>
</dbReference>
<keyword evidence="2" id="KW-0597">Phosphoprotein</keyword>
<dbReference type="InterPro" id="IPR049900">
    <property type="entry name" value="PKS_mFAS_DH"/>
</dbReference>
<dbReference type="Gene3D" id="1.10.1200.10">
    <property type="entry name" value="ACP-like"/>
    <property type="match status" value="1"/>
</dbReference>
<dbReference type="CDD" id="cd00833">
    <property type="entry name" value="PKS"/>
    <property type="match status" value="1"/>
</dbReference>
<accession>A0A9P7YPV3</accession>
<dbReference type="InterPro" id="IPR001242">
    <property type="entry name" value="Condensation_dom"/>
</dbReference>
<comment type="caution">
    <text evidence="12">The sequence shown here is derived from an EMBL/GenBank/DDBJ whole genome shotgun (WGS) entry which is preliminary data.</text>
</comment>
<evidence type="ECO:0000256" key="5">
    <source>
        <dbReference type="ARBA" id="ARBA00022679"/>
    </source>
</evidence>
<dbReference type="Gene3D" id="3.30.559.30">
    <property type="entry name" value="Nonribosomal peptide synthetase, condensation domain"/>
    <property type="match status" value="1"/>
</dbReference>
<dbReference type="PROSITE" id="PS00012">
    <property type="entry name" value="PHOSPHOPANTETHEINE"/>
    <property type="match status" value="1"/>
</dbReference>
<dbReference type="Gene3D" id="3.10.129.110">
    <property type="entry name" value="Polyketide synthase dehydratase"/>
    <property type="match status" value="1"/>
</dbReference>
<keyword evidence="4" id="KW-0489">Methyltransferase</keyword>
<dbReference type="Pfam" id="PF00698">
    <property type="entry name" value="Acyl_transf_1"/>
    <property type="match status" value="1"/>
</dbReference>
<dbReference type="InterPro" id="IPR013968">
    <property type="entry name" value="PKS_KR"/>
</dbReference>
<dbReference type="Pfam" id="PF00668">
    <property type="entry name" value="Condensation"/>
    <property type="match status" value="1"/>
</dbReference>
<dbReference type="InterPro" id="IPR020806">
    <property type="entry name" value="PKS_PP-bd"/>
</dbReference>
<dbReference type="Pfam" id="PF21089">
    <property type="entry name" value="PKS_DH_N"/>
    <property type="match status" value="1"/>
</dbReference>
<feature type="domain" description="PKS/mFAS DH" evidence="11">
    <location>
        <begin position="949"/>
        <end position="1245"/>
    </location>
</feature>
<gene>
    <name evidence="12" type="ORF">BJ875DRAFT_519606</name>
</gene>
<name>A0A9P7YPV3_9HELO</name>
<proteinExistence type="predicted"/>
<keyword evidence="6" id="KW-0511">Multifunctional enzyme</keyword>
<dbReference type="GO" id="GO:0008168">
    <property type="term" value="F:methyltransferase activity"/>
    <property type="evidence" value="ECO:0007669"/>
    <property type="project" value="UniProtKB-KW"/>
</dbReference>
<dbReference type="GO" id="GO:0031177">
    <property type="term" value="F:phosphopantetheine binding"/>
    <property type="evidence" value="ECO:0007669"/>
    <property type="project" value="InterPro"/>
</dbReference>
<dbReference type="Pfam" id="PF08659">
    <property type="entry name" value="KR"/>
    <property type="match status" value="1"/>
</dbReference>
<dbReference type="SUPFAM" id="SSF51735">
    <property type="entry name" value="NAD(P)-binding Rossmann-fold domains"/>
    <property type="match status" value="1"/>
</dbReference>
<dbReference type="InterPro" id="IPR020807">
    <property type="entry name" value="PKS_DH"/>
</dbReference>
<feature type="compositionally biased region" description="Polar residues" evidence="8">
    <location>
        <begin position="2480"/>
        <end position="2491"/>
    </location>
</feature>
<dbReference type="InterPro" id="IPR029063">
    <property type="entry name" value="SAM-dependent_MTases_sf"/>
</dbReference>
<dbReference type="Gene3D" id="3.40.366.10">
    <property type="entry name" value="Malonyl-Coenzyme A Acyl Carrier Protein, domain 2"/>
    <property type="match status" value="1"/>
</dbReference>
<dbReference type="InterPro" id="IPR014031">
    <property type="entry name" value="Ketoacyl_synth_C"/>
</dbReference>
<dbReference type="GO" id="GO:0032259">
    <property type="term" value="P:methylation"/>
    <property type="evidence" value="ECO:0007669"/>
    <property type="project" value="UniProtKB-KW"/>
</dbReference>